<keyword evidence="7" id="KW-1185">Reference proteome</keyword>
<sequence>MPGCAFVKFTDAINVTTGSSGRRSLAYRPFVGLTVTNFGGNYGRALSDSRTPNPLPNGRPKCRYAGVDKAAPADYAITSCRETKSARNLVDSKHTSFYEARSWPPFLANVYQRASGTPTGLRDFSLHIYPVELEDDGTYQCQASPTNDGQPALRSRFAKLSVLVPPQKPKILQGDFLVTTEDRELVIECISSAGKPPAEAKLLSIVRMVHAGVTGWRGGRVDAHGKLLVVNLFILPEKTATGYPDTILNMLRNKAGRARLEISSPEGNQLRVYFCHSQPENAKCTL</sequence>
<evidence type="ECO:0000256" key="5">
    <source>
        <dbReference type="ARBA" id="ARBA00023319"/>
    </source>
</evidence>
<evidence type="ECO:0000256" key="2">
    <source>
        <dbReference type="ARBA" id="ARBA00023136"/>
    </source>
</evidence>
<dbReference type="SUPFAM" id="SSF48726">
    <property type="entry name" value="Immunoglobulin"/>
    <property type="match status" value="1"/>
</dbReference>
<dbReference type="AlphaFoldDB" id="F4X8B2"/>
<organism evidence="7">
    <name type="scientific">Acromyrmex echinatior</name>
    <name type="common">Panamanian leafcutter ant</name>
    <name type="synonym">Acromyrmex octospinosus echinatior</name>
    <dbReference type="NCBI Taxonomy" id="103372"/>
    <lineage>
        <taxon>Eukaryota</taxon>
        <taxon>Metazoa</taxon>
        <taxon>Ecdysozoa</taxon>
        <taxon>Arthropoda</taxon>
        <taxon>Hexapoda</taxon>
        <taxon>Insecta</taxon>
        <taxon>Pterygota</taxon>
        <taxon>Neoptera</taxon>
        <taxon>Endopterygota</taxon>
        <taxon>Hymenoptera</taxon>
        <taxon>Apocrita</taxon>
        <taxon>Aculeata</taxon>
        <taxon>Formicoidea</taxon>
        <taxon>Formicidae</taxon>
        <taxon>Myrmicinae</taxon>
        <taxon>Acromyrmex</taxon>
    </lineage>
</organism>
<keyword evidence="4" id="KW-0325">Glycoprotein</keyword>
<evidence type="ECO:0000313" key="7">
    <source>
        <dbReference type="Proteomes" id="UP000007755"/>
    </source>
</evidence>
<dbReference type="STRING" id="103372.F4X8B2"/>
<comment type="subcellular location">
    <subcellularLocation>
        <location evidence="1">Membrane</location>
        <topology evidence="1">Single-pass type I membrane protein</topology>
    </subcellularLocation>
</comment>
<dbReference type="Proteomes" id="UP000007755">
    <property type="component" value="Unassembled WGS sequence"/>
</dbReference>
<keyword evidence="2" id="KW-0472">Membrane</keyword>
<dbReference type="CDD" id="cd00096">
    <property type="entry name" value="Ig"/>
    <property type="match status" value="1"/>
</dbReference>
<dbReference type="InParanoid" id="F4X8B2"/>
<dbReference type="GO" id="GO:0050839">
    <property type="term" value="F:cell adhesion molecule binding"/>
    <property type="evidence" value="ECO:0007669"/>
    <property type="project" value="TreeGrafter"/>
</dbReference>
<dbReference type="GO" id="GO:0098609">
    <property type="term" value="P:cell-cell adhesion"/>
    <property type="evidence" value="ECO:0007669"/>
    <property type="project" value="TreeGrafter"/>
</dbReference>
<protein>
    <submittedName>
        <fullName evidence="6">Irregular chiasm C-roughest protein</fullName>
    </submittedName>
</protein>
<dbReference type="OrthoDB" id="6413693at2759"/>
<evidence type="ECO:0000256" key="4">
    <source>
        <dbReference type="ARBA" id="ARBA00023180"/>
    </source>
</evidence>
<dbReference type="GO" id="GO:0005911">
    <property type="term" value="C:cell-cell junction"/>
    <property type="evidence" value="ECO:0007669"/>
    <property type="project" value="TreeGrafter"/>
</dbReference>
<dbReference type="eggNOG" id="KOG3510">
    <property type="taxonomic scope" value="Eukaryota"/>
</dbReference>
<dbReference type="PANTHER" id="PTHR11640:SF31">
    <property type="entry name" value="IRREGULAR CHIASM C-ROUGHEST PROTEIN-RELATED"/>
    <property type="match status" value="1"/>
</dbReference>
<keyword evidence="5" id="KW-0393">Immunoglobulin domain</keyword>
<dbReference type="InterPro" id="IPR036179">
    <property type="entry name" value="Ig-like_dom_sf"/>
</dbReference>
<gene>
    <name evidence="6" type="ORF">G5I_14652</name>
</gene>
<name>F4X8B2_ACREC</name>
<proteinExistence type="predicted"/>
<dbReference type="GO" id="GO:0005886">
    <property type="term" value="C:plasma membrane"/>
    <property type="evidence" value="ECO:0007669"/>
    <property type="project" value="TreeGrafter"/>
</dbReference>
<dbReference type="InterPro" id="IPR051275">
    <property type="entry name" value="Cell_adhesion_signaling"/>
</dbReference>
<keyword evidence="3" id="KW-1015">Disulfide bond</keyword>
<accession>F4X8B2</accession>
<evidence type="ECO:0000313" key="6">
    <source>
        <dbReference type="EMBL" id="EGI57182.1"/>
    </source>
</evidence>
<dbReference type="PANTHER" id="PTHR11640">
    <property type="entry name" value="NEPHRIN"/>
    <property type="match status" value="1"/>
</dbReference>
<reference evidence="6" key="1">
    <citation type="submission" date="2011-02" db="EMBL/GenBank/DDBJ databases">
        <title>The genome of the leaf-cutting ant Acromyrmex echinatior suggests key adaptations to social evolution and fungus farming.</title>
        <authorList>
            <person name="Nygaard S."/>
            <person name="Zhang G."/>
        </authorList>
    </citation>
    <scope>NUCLEOTIDE SEQUENCE</scope>
</reference>
<dbReference type="Gene3D" id="2.60.40.10">
    <property type="entry name" value="Immunoglobulins"/>
    <property type="match status" value="1"/>
</dbReference>
<dbReference type="InterPro" id="IPR013783">
    <property type="entry name" value="Ig-like_fold"/>
</dbReference>
<evidence type="ECO:0000256" key="3">
    <source>
        <dbReference type="ARBA" id="ARBA00023157"/>
    </source>
</evidence>
<dbReference type="EMBL" id="GL888932">
    <property type="protein sequence ID" value="EGI57182.1"/>
    <property type="molecule type" value="Genomic_DNA"/>
</dbReference>
<evidence type="ECO:0000256" key="1">
    <source>
        <dbReference type="ARBA" id="ARBA00004479"/>
    </source>
</evidence>